<gene>
    <name evidence="2" type="ORF">GTW51_12505</name>
</gene>
<comment type="caution">
    <text evidence="2">The sequence shown here is derived from an EMBL/GenBank/DDBJ whole genome shotgun (WGS) entry which is preliminary data.</text>
</comment>
<evidence type="ECO:0000256" key="1">
    <source>
        <dbReference type="SAM" id="MobiDB-lite"/>
    </source>
</evidence>
<feature type="compositionally biased region" description="Basic and acidic residues" evidence="1">
    <location>
        <begin position="28"/>
        <end position="46"/>
    </location>
</feature>
<feature type="region of interest" description="Disordered" evidence="1">
    <location>
        <begin position="1"/>
        <end position="70"/>
    </location>
</feature>
<keyword evidence="3" id="KW-1185">Reference proteome</keyword>
<organism evidence="2 3">
    <name type="scientific">Aurantimonas aggregata</name>
    <dbReference type="NCBI Taxonomy" id="2047720"/>
    <lineage>
        <taxon>Bacteria</taxon>
        <taxon>Pseudomonadati</taxon>
        <taxon>Pseudomonadota</taxon>
        <taxon>Alphaproteobacteria</taxon>
        <taxon>Hyphomicrobiales</taxon>
        <taxon>Aurantimonadaceae</taxon>
        <taxon>Aurantimonas</taxon>
    </lineage>
</organism>
<reference evidence="2 3" key="1">
    <citation type="submission" date="2020-01" db="EMBL/GenBank/DDBJ databases">
        <title>Genomes of bacteria type strains.</title>
        <authorList>
            <person name="Chen J."/>
            <person name="Zhu S."/>
            <person name="Chen J."/>
        </authorList>
    </citation>
    <scope>NUCLEOTIDE SEQUENCE [LARGE SCALE GENOMIC DNA]</scope>
    <source>
        <strain evidence="2 3">KCTC 52919</strain>
    </source>
</reference>
<protein>
    <submittedName>
        <fullName evidence="2">Uncharacterized protein</fullName>
    </submittedName>
</protein>
<evidence type="ECO:0000313" key="3">
    <source>
        <dbReference type="Proteomes" id="UP000476332"/>
    </source>
</evidence>
<evidence type="ECO:0000313" key="2">
    <source>
        <dbReference type="EMBL" id="NDV87521.1"/>
    </source>
</evidence>
<sequence>MPDPDPKPEGKPPPRDAETEDDGLLDNAIERTDNAFHGRKDDESLIGRDIPLDVQEAEEEEARDEDWRNY</sequence>
<accession>A0A6L9MIK4</accession>
<feature type="compositionally biased region" description="Acidic residues" evidence="1">
    <location>
        <begin position="55"/>
        <end position="64"/>
    </location>
</feature>
<feature type="compositionally biased region" description="Basic and acidic residues" evidence="1">
    <location>
        <begin position="1"/>
        <end position="17"/>
    </location>
</feature>
<dbReference type="AlphaFoldDB" id="A0A6L9MIK4"/>
<name>A0A6L9MIK4_9HYPH</name>
<dbReference type="EMBL" id="JAAAMJ010000008">
    <property type="protein sequence ID" value="NDV87521.1"/>
    <property type="molecule type" value="Genomic_DNA"/>
</dbReference>
<dbReference type="Proteomes" id="UP000476332">
    <property type="component" value="Unassembled WGS sequence"/>
</dbReference>
<dbReference type="RefSeq" id="WP_163044265.1">
    <property type="nucleotide sequence ID" value="NZ_JAAAMJ010000008.1"/>
</dbReference>
<proteinExistence type="predicted"/>